<dbReference type="Proteomes" id="UP000887116">
    <property type="component" value="Unassembled WGS sequence"/>
</dbReference>
<proteinExistence type="predicted"/>
<dbReference type="EMBL" id="BMAO01038718">
    <property type="protein sequence ID" value="GFR26636.1"/>
    <property type="molecule type" value="Genomic_DNA"/>
</dbReference>
<protein>
    <submittedName>
        <fullName evidence="1">Uncharacterized protein</fullName>
    </submittedName>
</protein>
<reference evidence="1" key="1">
    <citation type="submission" date="2020-07" db="EMBL/GenBank/DDBJ databases">
        <title>Multicomponent nature underlies the extraordinary mechanical properties of spider dragline silk.</title>
        <authorList>
            <person name="Kono N."/>
            <person name="Nakamura H."/>
            <person name="Mori M."/>
            <person name="Yoshida Y."/>
            <person name="Ohtoshi R."/>
            <person name="Malay A.D."/>
            <person name="Moran D.A.P."/>
            <person name="Tomita M."/>
            <person name="Numata K."/>
            <person name="Arakawa K."/>
        </authorList>
    </citation>
    <scope>NUCLEOTIDE SEQUENCE</scope>
</reference>
<accession>A0A8X6LXL6</accession>
<keyword evidence="2" id="KW-1185">Reference proteome</keyword>
<sequence>METVESLFVTFLLRYESAVLLTKLSYKVKRGKGCNCGRLGHLVDRDNGALKNIVKANLMDLSKKFVVNFKKPLDAISA</sequence>
<dbReference type="AlphaFoldDB" id="A0A8X6LXL6"/>
<comment type="caution">
    <text evidence="1">The sequence shown here is derived from an EMBL/GenBank/DDBJ whole genome shotgun (WGS) entry which is preliminary data.</text>
</comment>
<gene>
    <name evidence="1" type="ORF">TNCT_692941</name>
</gene>
<evidence type="ECO:0000313" key="2">
    <source>
        <dbReference type="Proteomes" id="UP000887116"/>
    </source>
</evidence>
<organism evidence="1 2">
    <name type="scientific">Trichonephila clavata</name>
    <name type="common">Joro spider</name>
    <name type="synonym">Nephila clavata</name>
    <dbReference type="NCBI Taxonomy" id="2740835"/>
    <lineage>
        <taxon>Eukaryota</taxon>
        <taxon>Metazoa</taxon>
        <taxon>Ecdysozoa</taxon>
        <taxon>Arthropoda</taxon>
        <taxon>Chelicerata</taxon>
        <taxon>Arachnida</taxon>
        <taxon>Araneae</taxon>
        <taxon>Araneomorphae</taxon>
        <taxon>Entelegynae</taxon>
        <taxon>Araneoidea</taxon>
        <taxon>Nephilidae</taxon>
        <taxon>Trichonephila</taxon>
    </lineage>
</organism>
<evidence type="ECO:0000313" key="1">
    <source>
        <dbReference type="EMBL" id="GFR26636.1"/>
    </source>
</evidence>
<name>A0A8X6LXL6_TRICU</name>